<keyword evidence="4" id="KW-1185">Reference proteome</keyword>
<feature type="region of interest" description="Disordered" evidence="1">
    <location>
        <begin position="54"/>
        <end position="231"/>
    </location>
</feature>
<feature type="region of interest" description="Disordered" evidence="1">
    <location>
        <begin position="936"/>
        <end position="1114"/>
    </location>
</feature>
<dbReference type="SUPFAM" id="SSF55277">
    <property type="entry name" value="GYF domain"/>
    <property type="match status" value="1"/>
</dbReference>
<feature type="compositionally biased region" description="Basic residues" evidence="1">
    <location>
        <begin position="970"/>
        <end position="979"/>
    </location>
</feature>
<evidence type="ECO:0000313" key="4">
    <source>
        <dbReference type="Proteomes" id="UP001153555"/>
    </source>
</evidence>
<feature type="region of interest" description="Disordered" evidence="1">
    <location>
        <begin position="1205"/>
        <end position="1417"/>
    </location>
</feature>
<feature type="compositionally biased region" description="Basic and acidic residues" evidence="1">
    <location>
        <begin position="1027"/>
        <end position="1039"/>
    </location>
</feature>
<comment type="caution">
    <text evidence="3">The sequence shown here is derived from an EMBL/GenBank/DDBJ whole genome shotgun (WGS) entry which is preliminary data.</text>
</comment>
<feature type="compositionally biased region" description="Basic and acidic residues" evidence="1">
    <location>
        <begin position="83"/>
        <end position="121"/>
    </location>
</feature>
<dbReference type="OrthoDB" id="6415790at2759"/>
<feature type="compositionally biased region" description="Basic and acidic residues" evidence="1">
    <location>
        <begin position="891"/>
        <end position="909"/>
    </location>
</feature>
<feature type="compositionally biased region" description="Basic and acidic residues" evidence="1">
    <location>
        <begin position="187"/>
        <end position="198"/>
    </location>
</feature>
<dbReference type="CDD" id="cd00072">
    <property type="entry name" value="GYF"/>
    <property type="match status" value="1"/>
</dbReference>
<dbReference type="PROSITE" id="PS50829">
    <property type="entry name" value="GYF"/>
    <property type="match status" value="1"/>
</dbReference>
<dbReference type="Pfam" id="PF02213">
    <property type="entry name" value="GYF"/>
    <property type="match status" value="1"/>
</dbReference>
<feature type="compositionally biased region" description="Polar residues" evidence="1">
    <location>
        <begin position="1004"/>
        <end position="1015"/>
    </location>
</feature>
<dbReference type="PANTHER" id="PTHR47471:SF1">
    <property type="entry name" value="PROTEIN ESSENTIAL FOR POTEXVIRUS ACCUMULATION 1"/>
    <property type="match status" value="1"/>
</dbReference>
<feature type="domain" description="GYF" evidence="2">
    <location>
        <begin position="505"/>
        <end position="556"/>
    </location>
</feature>
<accession>A0A9N7RRJ0</accession>
<feature type="compositionally biased region" description="Low complexity" evidence="1">
    <location>
        <begin position="1326"/>
        <end position="1350"/>
    </location>
</feature>
<dbReference type="PANTHER" id="PTHR47471">
    <property type="entry name" value="GYF DOMAIN-CONTAINING PROTEIN"/>
    <property type="match status" value="1"/>
</dbReference>
<feature type="region of interest" description="Disordered" evidence="1">
    <location>
        <begin position="1529"/>
        <end position="1560"/>
    </location>
</feature>
<feature type="compositionally biased region" description="Polar residues" evidence="1">
    <location>
        <begin position="1387"/>
        <end position="1416"/>
    </location>
</feature>
<dbReference type="EMBL" id="CACSLK010034598">
    <property type="protein sequence ID" value="CAA0841794.1"/>
    <property type="molecule type" value="Genomic_DNA"/>
</dbReference>
<feature type="compositionally biased region" description="Polar residues" evidence="1">
    <location>
        <begin position="1351"/>
        <end position="1360"/>
    </location>
</feature>
<sequence length="1583" mass="173137">MKKNKISEDVHAPDNSFPLSPQWLLPKPGENKVGAVTGENNFSLLPGHANRLVAVKPTGPEDDLVDNPKKKDVFRPSVLNVEPGRRDRWRDEERDTNSSSTRKDRWKEGESDPHLDSRRADSSAGKPYGEARHVPSRDNHDQRRESKWNTRWGHNDKVTGGKWGDPGNKEDSVFLGKGPTHVTPTHGKNERDGVDHYRPWRPSSTYSRGKGEREPHNQTFLHGRGRGENPAPVVSYGRGRVGSGGNLVTHTANHLQPRGTLLAKGEAGYGDPGCLSYNRTELIDLYKETDMIGYGSKCLDGVVPVPSLTQNEPTEPLAFCEPTPEELAILKGIGNGEIISSGAPQVNKDGSAGRTTTDFMQTRRNRLDDSIHEAPNNPDGYSEYSEASAHGKYICRWPETKVETMQDYKTSSDHKLNVDALKEGNAIHRKNDEHTHLVSDWRERSLDIPKDLTNVWQNSMIDSPNTNKGAPKWQVGDKPVLGRQPLAAINREIETHLTSQPSPEDLVLFYKDPQGEIQGPFAGSDIITWFESGYFGIELQVRLANAPADSPFYLLGDVMPHLRAKARPPPGFSTPKPNDIHDTSGRLNYTSAGKLEADFLKNDSRYQHSMGLTTKAENSFLEPLMAGGLGTNHGEDPFLLAKKLALEKQQSALNPYSLWPGGNAASVTDSALAQNRTQNVEPSLPVLSILQQRLQQPQNTPLSNPLAQSLDNSSRIIPPENLLASGIPQDQQILSLLQQQYLLQQVQPQAPVAAQQLSLLDMVLKQQQKQEEQQLLLRQQQQLLSQVLSKHPLNQPLSEPSISQLQQTGGFAAGDVNVGHTHFQNHDIFQIGSQNVRDESKNAAGFVLPPNDSSRNIGSETSESSMHLPHQIFANLPKQRDWDDAPAGGTIDERSKGLSSTTDDREHSGDSVPKQQYTIDHKNDSVFHEALDAFEETPAGESAEPQENEEHHTADSSLVKEVKVPEAQGKKSKKQKSSSKAHVDSVKGAVTKSQQLKSLESEGTAISGNAKSETLTAKGDALAASATEKEKMKNKKSVDDLGLLPGQSSLPPRNYADGGVTTETSAQPGFALSQANTGQRAWKPAPGFKPKSLLEIQQEEQRRAQEREEAAVPDISTSLSSMSVSNLWAGVVANSDYKVSEEIRQEPPSTEITFAKSDSASVLKNKNNQNEDLFWDANVSKLGDSEVETSSRGVPLTTSIMTSQSGTIIDDDFVDAKDTKKSRKKSARGKKAAPIVTPTDVHVGSSPNDKSKLSRQMQQPKEVLPPPPSGPSLGDFVKWKGESASPPAPAWSDSAKLSKPASLRDILKEQEKKVSSSQPLPTPQKPATNPSSSASVPSWSYSSSPAKSAATVTVNSQTSSKSKHNKVEDDLFWGPLEQPKPDDKQSEFPQLGSQGSWANKSTPVKGNLGGTLNRQKSAGGKAADDTFFVSSSSAQSSLKGNKNSITKHSEAGDFMEWCESECVRLIGSKDTSILEYCLKIPRSEAETLLIENLGSFDPKHEFIDKFLSYKDFLPVEAVEIAFKNRNDRKTGDMISDPYPDISSGPTKAGKKKGKKGKKVSPSVLGFNVVSNRIMMGEIQTVDE</sequence>
<dbReference type="InterPro" id="IPR035445">
    <property type="entry name" value="GYF-like_dom_sf"/>
</dbReference>
<proteinExistence type="predicted"/>
<feature type="compositionally biased region" description="Polar residues" evidence="1">
    <location>
        <begin position="1061"/>
        <end position="1079"/>
    </location>
</feature>
<feature type="compositionally biased region" description="Basic residues" evidence="1">
    <location>
        <begin position="1220"/>
        <end position="1231"/>
    </location>
</feature>
<dbReference type="Proteomes" id="UP001153555">
    <property type="component" value="Unassembled WGS sequence"/>
</dbReference>
<evidence type="ECO:0000313" key="3">
    <source>
        <dbReference type="EMBL" id="CAA0841794.1"/>
    </source>
</evidence>
<gene>
    <name evidence="3" type="ORF">SHERM_07669</name>
</gene>
<dbReference type="InterPro" id="IPR003169">
    <property type="entry name" value="GYF"/>
</dbReference>
<feature type="compositionally biased region" description="Basic and acidic residues" evidence="1">
    <location>
        <begin position="129"/>
        <end position="159"/>
    </location>
</feature>
<dbReference type="Gene3D" id="3.30.1490.40">
    <property type="match status" value="1"/>
</dbReference>
<organism evidence="3 4">
    <name type="scientific">Striga hermonthica</name>
    <name type="common">Purple witchweed</name>
    <name type="synonym">Buchnera hermonthica</name>
    <dbReference type="NCBI Taxonomy" id="68872"/>
    <lineage>
        <taxon>Eukaryota</taxon>
        <taxon>Viridiplantae</taxon>
        <taxon>Streptophyta</taxon>
        <taxon>Embryophyta</taxon>
        <taxon>Tracheophyta</taxon>
        <taxon>Spermatophyta</taxon>
        <taxon>Magnoliopsida</taxon>
        <taxon>eudicotyledons</taxon>
        <taxon>Gunneridae</taxon>
        <taxon>Pentapetalae</taxon>
        <taxon>asterids</taxon>
        <taxon>lamiids</taxon>
        <taxon>Lamiales</taxon>
        <taxon>Orobanchaceae</taxon>
        <taxon>Buchnereae</taxon>
        <taxon>Striga</taxon>
    </lineage>
</organism>
<feature type="compositionally biased region" description="Low complexity" evidence="1">
    <location>
        <begin position="1041"/>
        <end position="1052"/>
    </location>
</feature>
<name>A0A9N7RRJ0_STRHE</name>
<evidence type="ECO:0000256" key="1">
    <source>
        <dbReference type="SAM" id="MobiDB-lite"/>
    </source>
</evidence>
<evidence type="ECO:0000259" key="2">
    <source>
        <dbReference type="PROSITE" id="PS50829"/>
    </source>
</evidence>
<feature type="compositionally biased region" description="Basic and acidic residues" evidence="1">
    <location>
        <begin position="1099"/>
        <end position="1110"/>
    </location>
</feature>
<feature type="compositionally biased region" description="Polar residues" evidence="1">
    <location>
        <begin position="851"/>
        <end position="865"/>
    </location>
</feature>
<feature type="compositionally biased region" description="Basic residues" evidence="1">
    <location>
        <begin position="1548"/>
        <end position="1558"/>
    </location>
</feature>
<feature type="compositionally biased region" description="Basic and acidic residues" evidence="1">
    <location>
        <begin position="948"/>
        <end position="964"/>
    </location>
</feature>
<feature type="compositionally biased region" description="Basic and acidic residues" evidence="1">
    <location>
        <begin position="1"/>
        <end position="12"/>
    </location>
</feature>
<protein>
    <submittedName>
        <fullName evidence="3">GYF domain-containing protein</fullName>
    </submittedName>
</protein>
<reference evidence="3" key="1">
    <citation type="submission" date="2019-12" db="EMBL/GenBank/DDBJ databases">
        <authorList>
            <person name="Scholes J."/>
        </authorList>
    </citation>
    <scope>NUCLEOTIDE SEQUENCE</scope>
</reference>
<feature type="region of interest" description="Disordered" evidence="1">
    <location>
        <begin position="1"/>
        <end position="32"/>
    </location>
</feature>
<feature type="region of interest" description="Disordered" evidence="1">
    <location>
        <begin position="843"/>
        <end position="920"/>
    </location>
</feature>
<dbReference type="SMART" id="SM00444">
    <property type="entry name" value="GYF"/>
    <property type="match status" value="1"/>
</dbReference>
<feature type="compositionally biased region" description="Basic and acidic residues" evidence="1">
    <location>
        <begin position="1305"/>
        <end position="1314"/>
    </location>
</feature>